<comment type="caution">
    <text evidence="2">The sequence shown here is derived from an EMBL/GenBank/DDBJ whole genome shotgun (WGS) entry which is preliminary data.</text>
</comment>
<keyword evidence="3" id="KW-1185">Reference proteome</keyword>
<reference evidence="2" key="1">
    <citation type="submission" date="2023-06" db="EMBL/GenBank/DDBJ databases">
        <authorList>
            <consortium name="Lawrence Berkeley National Laboratory"/>
            <person name="Ahrendt S."/>
            <person name="Sahu N."/>
            <person name="Indic B."/>
            <person name="Wong-Bajracharya J."/>
            <person name="Merenyi Z."/>
            <person name="Ke H.-M."/>
            <person name="Monk M."/>
            <person name="Kocsube S."/>
            <person name="Drula E."/>
            <person name="Lipzen A."/>
            <person name="Balint B."/>
            <person name="Henrissat B."/>
            <person name="Andreopoulos B."/>
            <person name="Martin F.M."/>
            <person name="Harder C.B."/>
            <person name="Rigling D."/>
            <person name="Ford K.L."/>
            <person name="Foster G.D."/>
            <person name="Pangilinan J."/>
            <person name="Papanicolaou A."/>
            <person name="Barry K."/>
            <person name="LaButti K."/>
            <person name="Viragh M."/>
            <person name="Koriabine M."/>
            <person name="Yan M."/>
            <person name="Riley R."/>
            <person name="Champramary S."/>
            <person name="Plett K.L."/>
            <person name="Tsai I.J."/>
            <person name="Slot J."/>
            <person name="Sipos G."/>
            <person name="Plett J."/>
            <person name="Nagy L.G."/>
            <person name="Grigoriev I.V."/>
        </authorList>
    </citation>
    <scope>NUCLEOTIDE SEQUENCE</scope>
    <source>
        <strain evidence="2">FPL87.14</strain>
    </source>
</reference>
<proteinExistence type="predicted"/>
<feature type="region of interest" description="Disordered" evidence="1">
    <location>
        <begin position="194"/>
        <end position="217"/>
    </location>
</feature>
<sequence length="217" mass="24559">MHSAPTPQNILDSLATSLGSFLVLSLSLKSSLSPPKYATSVISPMKQKYNNILSQQPWTELEASLQRALRESDEHNTLWKGAMIGMQATAVLQNIYMMTGDDFFNVVTAHKKAAEEAKKGKTYHALLQNKKAMAMRHVERNNKKCECFHQAVLAWQNAKTNEHSTYKTKPKLADFGEIEKPFPKYTQAELEALFTDDKDSEEEEEEEEISVDDEESD</sequence>
<feature type="compositionally biased region" description="Acidic residues" evidence="1">
    <location>
        <begin position="198"/>
        <end position="217"/>
    </location>
</feature>
<evidence type="ECO:0000313" key="2">
    <source>
        <dbReference type="EMBL" id="KAK0432084.1"/>
    </source>
</evidence>
<evidence type="ECO:0000313" key="3">
    <source>
        <dbReference type="Proteomes" id="UP001175226"/>
    </source>
</evidence>
<dbReference type="Proteomes" id="UP001175226">
    <property type="component" value="Unassembled WGS sequence"/>
</dbReference>
<dbReference type="AlphaFoldDB" id="A0AA39IZL0"/>
<name>A0AA39IZL0_9AGAR</name>
<protein>
    <submittedName>
        <fullName evidence="2">Uncharacterized protein</fullName>
    </submittedName>
</protein>
<dbReference type="EMBL" id="JAUEPT010000101">
    <property type="protein sequence ID" value="KAK0432084.1"/>
    <property type="molecule type" value="Genomic_DNA"/>
</dbReference>
<evidence type="ECO:0000256" key="1">
    <source>
        <dbReference type="SAM" id="MobiDB-lite"/>
    </source>
</evidence>
<organism evidence="2 3">
    <name type="scientific">Armillaria borealis</name>
    <dbReference type="NCBI Taxonomy" id="47425"/>
    <lineage>
        <taxon>Eukaryota</taxon>
        <taxon>Fungi</taxon>
        <taxon>Dikarya</taxon>
        <taxon>Basidiomycota</taxon>
        <taxon>Agaricomycotina</taxon>
        <taxon>Agaricomycetes</taxon>
        <taxon>Agaricomycetidae</taxon>
        <taxon>Agaricales</taxon>
        <taxon>Marasmiineae</taxon>
        <taxon>Physalacriaceae</taxon>
        <taxon>Armillaria</taxon>
    </lineage>
</organism>
<gene>
    <name evidence="2" type="ORF">EV421DRAFT_1851041</name>
</gene>
<accession>A0AA39IZL0</accession>